<evidence type="ECO:0000256" key="1">
    <source>
        <dbReference type="SAM" id="MobiDB-lite"/>
    </source>
</evidence>
<dbReference type="AlphaFoldDB" id="A0A4S2KRP5"/>
<sequence>MDPQETKDERRAIYFGPLFPRRNAVARRRACEREPEAEDRCAEAVGNRARAGVAGGLDDELPTSRDGCREPHAIKAKRYETLRGSSSTGGDVHCLSPESRGSIVPSAADNELVSFNAMVRYLQPAPVSIADTS</sequence>
<comment type="caution">
    <text evidence="2">The sequence shown here is derived from an EMBL/GenBank/DDBJ whole genome shotgun (WGS) entry which is preliminary data.</text>
</comment>
<name>A0A4S2KRP5_9HYME</name>
<feature type="region of interest" description="Disordered" evidence="1">
    <location>
        <begin position="48"/>
        <end position="101"/>
    </location>
</feature>
<dbReference type="EMBL" id="QBLH01001220">
    <property type="protein sequence ID" value="TGZ52612.1"/>
    <property type="molecule type" value="Genomic_DNA"/>
</dbReference>
<protein>
    <submittedName>
        <fullName evidence="2">Uncharacterized protein</fullName>
    </submittedName>
</protein>
<reference evidence="2 3" key="1">
    <citation type="journal article" date="2019" name="Philos. Trans. R. Soc. Lond., B, Biol. Sci.">
        <title>Ant behaviour and brain gene expression of defending hosts depend on the ecological success of the intruding social parasite.</title>
        <authorList>
            <person name="Kaur R."/>
            <person name="Stoldt M."/>
            <person name="Jongepier E."/>
            <person name="Feldmeyer B."/>
            <person name="Menzel F."/>
            <person name="Bornberg-Bauer E."/>
            <person name="Foitzik S."/>
        </authorList>
    </citation>
    <scope>NUCLEOTIDE SEQUENCE [LARGE SCALE GENOMIC DNA]</scope>
    <source>
        <tissue evidence="2">Whole body</tissue>
    </source>
</reference>
<accession>A0A4S2KRP5</accession>
<organism evidence="2 3">
    <name type="scientific">Temnothorax longispinosus</name>
    <dbReference type="NCBI Taxonomy" id="300112"/>
    <lineage>
        <taxon>Eukaryota</taxon>
        <taxon>Metazoa</taxon>
        <taxon>Ecdysozoa</taxon>
        <taxon>Arthropoda</taxon>
        <taxon>Hexapoda</taxon>
        <taxon>Insecta</taxon>
        <taxon>Pterygota</taxon>
        <taxon>Neoptera</taxon>
        <taxon>Endopterygota</taxon>
        <taxon>Hymenoptera</taxon>
        <taxon>Apocrita</taxon>
        <taxon>Aculeata</taxon>
        <taxon>Formicoidea</taxon>
        <taxon>Formicidae</taxon>
        <taxon>Myrmicinae</taxon>
        <taxon>Temnothorax</taxon>
    </lineage>
</organism>
<proteinExistence type="predicted"/>
<gene>
    <name evidence="2" type="ORF">DBV15_07103</name>
</gene>
<keyword evidence="3" id="KW-1185">Reference proteome</keyword>
<feature type="compositionally biased region" description="Basic and acidic residues" evidence="1">
    <location>
        <begin position="62"/>
        <end position="81"/>
    </location>
</feature>
<evidence type="ECO:0000313" key="3">
    <source>
        <dbReference type="Proteomes" id="UP000310200"/>
    </source>
</evidence>
<evidence type="ECO:0000313" key="2">
    <source>
        <dbReference type="EMBL" id="TGZ52612.1"/>
    </source>
</evidence>
<dbReference type="Proteomes" id="UP000310200">
    <property type="component" value="Unassembled WGS sequence"/>
</dbReference>